<dbReference type="PROSITE" id="PS01124">
    <property type="entry name" value="HTH_ARAC_FAMILY_2"/>
    <property type="match status" value="1"/>
</dbReference>
<evidence type="ECO:0000256" key="5">
    <source>
        <dbReference type="ARBA" id="ARBA00024867"/>
    </source>
</evidence>
<dbReference type="GO" id="GO:0043565">
    <property type="term" value="F:sequence-specific DNA binding"/>
    <property type="evidence" value="ECO:0007669"/>
    <property type="project" value="InterPro"/>
</dbReference>
<keyword evidence="4" id="KW-0804">Transcription</keyword>
<dbReference type="GO" id="GO:0003700">
    <property type="term" value="F:DNA-binding transcription factor activity"/>
    <property type="evidence" value="ECO:0007669"/>
    <property type="project" value="InterPro"/>
</dbReference>
<dbReference type="Pfam" id="PF00072">
    <property type="entry name" value="Response_reg"/>
    <property type="match status" value="1"/>
</dbReference>
<protein>
    <recommendedName>
        <fullName evidence="1">Stage 0 sporulation protein A homolog</fullName>
    </recommendedName>
</protein>
<reference evidence="9 10" key="1">
    <citation type="submission" date="2020-08" db="EMBL/GenBank/DDBJ databases">
        <title>Genomic Encyclopedia of Type Strains, Phase IV (KMG-IV): sequencing the most valuable type-strain genomes for metagenomic binning, comparative biology and taxonomic classification.</title>
        <authorList>
            <person name="Goeker M."/>
        </authorList>
    </citation>
    <scope>NUCLEOTIDE SEQUENCE [LARGE SCALE GENOMIC DNA]</scope>
    <source>
        <strain evidence="9 10">DSM 103526</strain>
    </source>
</reference>
<evidence type="ECO:0000256" key="4">
    <source>
        <dbReference type="ARBA" id="ARBA00023163"/>
    </source>
</evidence>
<dbReference type="InterPro" id="IPR020449">
    <property type="entry name" value="Tscrpt_reg_AraC-type_HTH"/>
</dbReference>
<evidence type="ECO:0000313" key="9">
    <source>
        <dbReference type="EMBL" id="MBB6215710.1"/>
    </source>
</evidence>
<evidence type="ECO:0000313" key="10">
    <source>
        <dbReference type="Proteomes" id="UP000579281"/>
    </source>
</evidence>
<dbReference type="PRINTS" id="PR00032">
    <property type="entry name" value="HTHARAC"/>
</dbReference>
<keyword evidence="10" id="KW-1185">Reference proteome</keyword>
<accession>A0A841KUM1</accession>
<dbReference type="PROSITE" id="PS00041">
    <property type="entry name" value="HTH_ARAC_FAMILY_1"/>
    <property type="match status" value="1"/>
</dbReference>
<comment type="caution">
    <text evidence="9">The sequence shown here is derived from an EMBL/GenBank/DDBJ whole genome shotgun (WGS) entry which is preliminary data.</text>
</comment>
<dbReference type="Proteomes" id="UP000579281">
    <property type="component" value="Unassembled WGS sequence"/>
</dbReference>
<proteinExistence type="predicted"/>
<dbReference type="GO" id="GO:0000160">
    <property type="term" value="P:phosphorelay signal transduction system"/>
    <property type="evidence" value="ECO:0007669"/>
    <property type="project" value="InterPro"/>
</dbReference>
<dbReference type="SMART" id="SM00342">
    <property type="entry name" value="HTH_ARAC"/>
    <property type="match status" value="1"/>
</dbReference>
<dbReference type="InterPro" id="IPR018060">
    <property type="entry name" value="HTH_AraC"/>
</dbReference>
<evidence type="ECO:0000256" key="1">
    <source>
        <dbReference type="ARBA" id="ARBA00018672"/>
    </source>
</evidence>
<feature type="domain" description="HTH araC/xylS-type" evidence="7">
    <location>
        <begin position="429"/>
        <end position="527"/>
    </location>
</feature>
<evidence type="ECO:0000256" key="6">
    <source>
        <dbReference type="PROSITE-ProRule" id="PRU00169"/>
    </source>
</evidence>
<dbReference type="Gene3D" id="1.10.10.60">
    <property type="entry name" value="Homeodomain-like"/>
    <property type="match status" value="2"/>
</dbReference>
<organism evidence="9 10">
    <name type="scientific">Anaerosolibacter carboniphilus</name>
    <dbReference type="NCBI Taxonomy" id="1417629"/>
    <lineage>
        <taxon>Bacteria</taxon>
        <taxon>Bacillati</taxon>
        <taxon>Bacillota</taxon>
        <taxon>Clostridia</taxon>
        <taxon>Peptostreptococcales</taxon>
        <taxon>Thermotaleaceae</taxon>
        <taxon>Anaerosolibacter</taxon>
    </lineage>
</organism>
<sequence>MIKLLIADDEYLVIESIKFIIEKHVPDVQIVGTAASGREVIEKAFDLKPDVIFMDIRMPGINGIDAIRQIKNTHSDIIFVIITAYEYFNYAKDAVNLGVYEYLLKPINKQRLVETIQNISDILSVKREAIQREILLKEKIDKIIPHMEGQFVYSQLFNGRVIRGIEFYEEIFSMKLQHGYVMMAMVDDFESDIKEENLKNSLYQQSFYDFFSLELKNLYPCLIGPPLLDRIVAYMPVNQDIDAYEARNMSMDIATKLMERIHRNTKIRYKIGIGRIYDIEYFSKSCNEAYTAASVSESDGVTHFEDIVFHLEKVDTYPINKEKDLIDRLLTGNISEVLEVFEEIFWWLSTHYKDDIDKIKSKLLELLIMLKRAIPYEIEESSIAEQSYFTDILKIHQVNALKTSYMNYLKNVSSRIEDLRKRELSGLIAKSIKYINENYHRNISLDDAAKEVNMSYHYFSKFFKDSVGKNFVDYLTERRIEKSKEILKDGSVSIKEVCYKIGYSDPNYFSKIFKKITGITPTEYRANALSQEVIG</sequence>
<evidence type="ECO:0000259" key="7">
    <source>
        <dbReference type="PROSITE" id="PS01124"/>
    </source>
</evidence>
<dbReference type="SMART" id="SM00448">
    <property type="entry name" value="REC"/>
    <property type="match status" value="1"/>
</dbReference>
<feature type="domain" description="Response regulatory" evidence="8">
    <location>
        <begin position="3"/>
        <end position="120"/>
    </location>
</feature>
<name>A0A841KUM1_9FIRM</name>
<evidence type="ECO:0000256" key="2">
    <source>
        <dbReference type="ARBA" id="ARBA00023015"/>
    </source>
</evidence>
<dbReference type="SUPFAM" id="SSF52172">
    <property type="entry name" value="CheY-like"/>
    <property type="match status" value="1"/>
</dbReference>
<dbReference type="InterPro" id="IPR018062">
    <property type="entry name" value="HTH_AraC-typ_CS"/>
</dbReference>
<dbReference type="PANTHER" id="PTHR43280:SF2">
    <property type="entry name" value="HTH-TYPE TRANSCRIPTIONAL REGULATOR EXSA"/>
    <property type="match status" value="1"/>
</dbReference>
<dbReference type="InterPro" id="IPR009057">
    <property type="entry name" value="Homeodomain-like_sf"/>
</dbReference>
<keyword evidence="2" id="KW-0805">Transcription regulation</keyword>
<dbReference type="SUPFAM" id="SSF46689">
    <property type="entry name" value="Homeodomain-like"/>
    <property type="match status" value="2"/>
</dbReference>
<dbReference type="Gene3D" id="3.40.50.2300">
    <property type="match status" value="1"/>
</dbReference>
<comment type="function">
    <text evidence="5">May play the central regulatory role in sporulation. It may be an element of the effector pathway responsible for the activation of sporulation genes in response to nutritional stress. Spo0A may act in concert with spo0H (a sigma factor) to control the expression of some genes that are critical to the sporulation process.</text>
</comment>
<evidence type="ECO:0000256" key="3">
    <source>
        <dbReference type="ARBA" id="ARBA00023125"/>
    </source>
</evidence>
<dbReference type="Pfam" id="PF12833">
    <property type="entry name" value="HTH_18"/>
    <property type="match status" value="1"/>
</dbReference>
<dbReference type="RefSeq" id="WP_184310240.1">
    <property type="nucleotide sequence ID" value="NZ_JACHEN010000009.1"/>
</dbReference>
<dbReference type="EMBL" id="JACHEN010000009">
    <property type="protein sequence ID" value="MBB6215710.1"/>
    <property type="molecule type" value="Genomic_DNA"/>
</dbReference>
<gene>
    <name evidence="9" type="ORF">HNQ80_001799</name>
</gene>
<keyword evidence="6" id="KW-0597">Phosphoprotein</keyword>
<dbReference type="PROSITE" id="PS50110">
    <property type="entry name" value="RESPONSE_REGULATORY"/>
    <property type="match status" value="1"/>
</dbReference>
<evidence type="ECO:0000259" key="8">
    <source>
        <dbReference type="PROSITE" id="PS50110"/>
    </source>
</evidence>
<dbReference type="InterPro" id="IPR001789">
    <property type="entry name" value="Sig_transdc_resp-reg_receiver"/>
</dbReference>
<keyword evidence="3" id="KW-0238">DNA-binding</keyword>
<dbReference type="PANTHER" id="PTHR43280">
    <property type="entry name" value="ARAC-FAMILY TRANSCRIPTIONAL REGULATOR"/>
    <property type="match status" value="1"/>
</dbReference>
<dbReference type="AlphaFoldDB" id="A0A841KUM1"/>
<dbReference type="InterPro" id="IPR011006">
    <property type="entry name" value="CheY-like_superfamily"/>
</dbReference>
<dbReference type="CDD" id="cd17536">
    <property type="entry name" value="REC_YesN-like"/>
    <property type="match status" value="1"/>
</dbReference>
<feature type="modified residue" description="4-aspartylphosphate" evidence="6">
    <location>
        <position position="55"/>
    </location>
</feature>